<evidence type="ECO:0000313" key="9">
    <source>
        <dbReference type="EMBL" id="GHC63338.1"/>
    </source>
</evidence>
<keyword evidence="5 8" id="KW-1133">Transmembrane helix</keyword>
<keyword evidence="7" id="KW-0653">Protein transport</keyword>
<evidence type="ECO:0000256" key="4">
    <source>
        <dbReference type="ARBA" id="ARBA00022692"/>
    </source>
</evidence>
<comment type="subcellular location">
    <subcellularLocation>
        <location evidence="1">Cell membrane</location>
        <topology evidence="1">Single-pass membrane protein</topology>
    </subcellularLocation>
    <subcellularLocation>
        <location evidence="7">Cell membrane</location>
        <topology evidence="7">Single-pass type II membrane protein</topology>
    </subcellularLocation>
</comment>
<accession>A0A918TTW1</accession>
<dbReference type="RefSeq" id="WP_189412495.1">
    <property type="nucleotide sequence ID" value="NZ_BMYJ01000010.1"/>
</dbReference>
<proteinExistence type="inferred from homology"/>
<protein>
    <recommendedName>
        <fullName evidence="11">Biopolymer transporter ExbD</fullName>
    </recommendedName>
</protein>
<dbReference type="Pfam" id="PF02472">
    <property type="entry name" value="ExbD"/>
    <property type="match status" value="1"/>
</dbReference>
<keyword evidence="4 7" id="KW-0812">Transmembrane</keyword>
<reference evidence="9" key="2">
    <citation type="submission" date="2020-09" db="EMBL/GenBank/DDBJ databases">
        <authorList>
            <person name="Sun Q."/>
            <person name="Kim S."/>
        </authorList>
    </citation>
    <scope>NUCLEOTIDE SEQUENCE</scope>
    <source>
        <strain evidence="9">KCTC 23310</strain>
    </source>
</reference>
<dbReference type="GO" id="GO:0005886">
    <property type="term" value="C:plasma membrane"/>
    <property type="evidence" value="ECO:0007669"/>
    <property type="project" value="UniProtKB-SubCell"/>
</dbReference>
<evidence type="ECO:0000256" key="2">
    <source>
        <dbReference type="ARBA" id="ARBA00005811"/>
    </source>
</evidence>
<comment type="similarity">
    <text evidence="2 7">Belongs to the ExbD/TolR family.</text>
</comment>
<evidence type="ECO:0000256" key="6">
    <source>
        <dbReference type="ARBA" id="ARBA00023136"/>
    </source>
</evidence>
<keyword evidence="7" id="KW-0813">Transport</keyword>
<evidence type="ECO:0000313" key="10">
    <source>
        <dbReference type="Proteomes" id="UP000638981"/>
    </source>
</evidence>
<sequence>MRINPQPKTRGHADGLLPLIDVVCVLLIFFLIAARMAPAAPFAVDLPRVAAGDETRSTMALFLSPTGQPGFRRMVGDVALAELARARETFCAATDCAAEPPLVAVHTDQKTPAVALTRIMPQLAAMGFQRVELVTDGRGA</sequence>
<evidence type="ECO:0000256" key="7">
    <source>
        <dbReference type="RuleBase" id="RU003879"/>
    </source>
</evidence>
<keyword evidence="3" id="KW-1003">Cell membrane</keyword>
<reference evidence="9" key="1">
    <citation type="journal article" date="2014" name="Int. J. Syst. Evol. Microbiol.">
        <title>Complete genome sequence of Corynebacterium casei LMG S-19264T (=DSM 44701T), isolated from a smear-ripened cheese.</title>
        <authorList>
            <consortium name="US DOE Joint Genome Institute (JGI-PGF)"/>
            <person name="Walter F."/>
            <person name="Albersmeier A."/>
            <person name="Kalinowski J."/>
            <person name="Ruckert C."/>
        </authorList>
    </citation>
    <scope>NUCLEOTIDE SEQUENCE</scope>
    <source>
        <strain evidence="9">KCTC 23310</strain>
    </source>
</reference>
<dbReference type="InterPro" id="IPR003400">
    <property type="entry name" value="ExbD"/>
</dbReference>
<comment type="caution">
    <text evidence="9">The sequence shown here is derived from an EMBL/GenBank/DDBJ whole genome shotgun (WGS) entry which is preliminary data.</text>
</comment>
<dbReference type="AlphaFoldDB" id="A0A918TTW1"/>
<evidence type="ECO:0000256" key="1">
    <source>
        <dbReference type="ARBA" id="ARBA00004162"/>
    </source>
</evidence>
<evidence type="ECO:0008006" key="11">
    <source>
        <dbReference type="Google" id="ProtNLM"/>
    </source>
</evidence>
<evidence type="ECO:0000256" key="3">
    <source>
        <dbReference type="ARBA" id="ARBA00022475"/>
    </source>
</evidence>
<feature type="transmembrane region" description="Helical" evidence="8">
    <location>
        <begin position="15"/>
        <end position="34"/>
    </location>
</feature>
<name>A0A918TTW1_9RHOB</name>
<dbReference type="GO" id="GO:0022857">
    <property type="term" value="F:transmembrane transporter activity"/>
    <property type="evidence" value="ECO:0007669"/>
    <property type="project" value="InterPro"/>
</dbReference>
<organism evidence="9 10">
    <name type="scientific">Neogemmobacter tilapiae</name>
    <dbReference type="NCBI Taxonomy" id="875041"/>
    <lineage>
        <taxon>Bacteria</taxon>
        <taxon>Pseudomonadati</taxon>
        <taxon>Pseudomonadota</taxon>
        <taxon>Alphaproteobacteria</taxon>
        <taxon>Rhodobacterales</taxon>
        <taxon>Paracoccaceae</taxon>
        <taxon>Neogemmobacter</taxon>
    </lineage>
</organism>
<dbReference type="Proteomes" id="UP000638981">
    <property type="component" value="Unassembled WGS sequence"/>
</dbReference>
<dbReference type="GO" id="GO:0015031">
    <property type="term" value="P:protein transport"/>
    <property type="evidence" value="ECO:0007669"/>
    <property type="project" value="UniProtKB-KW"/>
</dbReference>
<evidence type="ECO:0000256" key="5">
    <source>
        <dbReference type="ARBA" id="ARBA00022989"/>
    </source>
</evidence>
<keyword evidence="6 8" id="KW-0472">Membrane</keyword>
<keyword evidence="10" id="KW-1185">Reference proteome</keyword>
<dbReference type="EMBL" id="BMYJ01000010">
    <property type="protein sequence ID" value="GHC63338.1"/>
    <property type="molecule type" value="Genomic_DNA"/>
</dbReference>
<evidence type="ECO:0000256" key="8">
    <source>
        <dbReference type="SAM" id="Phobius"/>
    </source>
</evidence>
<gene>
    <name evidence="9" type="ORF">GCM10007315_29460</name>
</gene>